<reference evidence="1 2" key="1">
    <citation type="submission" date="2016-04" db="EMBL/GenBank/DDBJ databases">
        <authorList>
            <person name="Evans L.H."/>
            <person name="Alamgir A."/>
            <person name="Owens N."/>
            <person name="Weber N.D."/>
            <person name="Virtaneva K."/>
            <person name="Barbian K."/>
            <person name="Babar A."/>
            <person name="Rosenke K."/>
        </authorList>
    </citation>
    <scope>NUCLEOTIDE SEQUENCE [LARGE SCALE GENOMIC DNA]</scope>
    <source>
        <strain evidence="1 2">IFM 0406</strain>
    </source>
</reference>
<evidence type="ECO:0000313" key="1">
    <source>
        <dbReference type="EMBL" id="KZM69763.1"/>
    </source>
</evidence>
<dbReference type="Proteomes" id="UP000076512">
    <property type="component" value="Unassembled WGS sequence"/>
</dbReference>
<comment type="caution">
    <text evidence="1">The sequence shown here is derived from an EMBL/GenBank/DDBJ whole genome shotgun (WGS) entry which is preliminary data.</text>
</comment>
<dbReference type="STRING" id="455432.AWN90_06985"/>
<sequence>MAMTGGWAYGIVRADIAGSEVSAQIQQLRQWASARGLRLRGISVVWSEASFPLLIASLAGPDISAVVVPALTHLGAWRAAVRVEADLWSLHPLHRWPRRPPSLRIPLHPLALGSSAHWDRRERG</sequence>
<name>A0A164IUL6_9NOCA</name>
<organism evidence="1 2">
    <name type="scientific">Nocardia terpenica</name>
    <dbReference type="NCBI Taxonomy" id="455432"/>
    <lineage>
        <taxon>Bacteria</taxon>
        <taxon>Bacillati</taxon>
        <taxon>Actinomycetota</taxon>
        <taxon>Actinomycetes</taxon>
        <taxon>Mycobacteriales</taxon>
        <taxon>Nocardiaceae</taxon>
        <taxon>Nocardia</taxon>
    </lineage>
</organism>
<accession>A0A164IUL6</accession>
<keyword evidence="2" id="KW-1185">Reference proteome</keyword>
<dbReference type="AlphaFoldDB" id="A0A164IUL6"/>
<proteinExistence type="predicted"/>
<protein>
    <submittedName>
        <fullName evidence="1">Uncharacterized protein</fullName>
    </submittedName>
</protein>
<evidence type="ECO:0000313" key="2">
    <source>
        <dbReference type="Proteomes" id="UP000076512"/>
    </source>
</evidence>
<dbReference type="EMBL" id="LWGR01000017">
    <property type="protein sequence ID" value="KZM69763.1"/>
    <property type="molecule type" value="Genomic_DNA"/>
</dbReference>
<gene>
    <name evidence="1" type="ORF">AWN90_06985</name>
</gene>